<dbReference type="SUPFAM" id="SSF51445">
    <property type="entry name" value="(Trans)glycosidases"/>
    <property type="match status" value="1"/>
</dbReference>
<dbReference type="CDD" id="cd12215">
    <property type="entry name" value="ChiC_BD"/>
    <property type="match status" value="1"/>
</dbReference>
<evidence type="ECO:0000256" key="4">
    <source>
        <dbReference type="ARBA" id="ARBA00023277"/>
    </source>
</evidence>
<evidence type="ECO:0000256" key="1">
    <source>
        <dbReference type="ARBA" id="ARBA00009121"/>
    </source>
</evidence>
<evidence type="ECO:0000313" key="12">
    <source>
        <dbReference type="Proteomes" id="UP001058602"/>
    </source>
</evidence>
<comment type="similarity">
    <text evidence="1">Belongs to the glycosyl hydrolase 18 family. Chitinase class II subfamily.</text>
</comment>
<evidence type="ECO:0000256" key="7">
    <source>
        <dbReference type="RuleBase" id="RU000489"/>
    </source>
</evidence>
<dbReference type="InterPro" id="IPR017853">
    <property type="entry name" value="GH"/>
</dbReference>
<dbReference type="InterPro" id="IPR011583">
    <property type="entry name" value="Chitinase_II/V-like_cat"/>
</dbReference>
<accession>A0ABY5LP71</accession>
<dbReference type="SMART" id="SM00495">
    <property type="entry name" value="ChtBD3"/>
    <property type="match status" value="2"/>
</dbReference>
<dbReference type="SUPFAM" id="SSF54556">
    <property type="entry name" value="Chitinase insertion domain"/>
    <property type="match status" value="1"/>
</dbReference>
<keyword evidence="3" id="KW-0146">Chitin degradation</keyword>
<evidence type="ECO:0000256" key="2">
    <source>
        <dbReference type="ARBA" id="ARBA00022801"/>
    </source>
</evidence>
<dbReference type="Gene3D" id="3.10.50.10">
    <property type="match status" value="1"/>
</dbReference>
<dbReference type="RefSeq" id="WP_257086578.1">
    <property type="nucleotide sequence ID" value="NZ_CP102097.1"/>
</dbReference>
<feature type="chain" id="PRO_5047115471" evidence="9">
    <location>
        <begin position="31"/>
        <end position="1069"/>
    </location>
</feature>
<dbReference type="InterPro" id="IPR029070">
    <property type="entry name" value="Chitinase_insertion_sf"/>
</dbReference>
<dbReference type="PANTHER" id="PTHR11177">
    <property type="entry name" value="CHITINASE"/>
    <property type="match status" value="1"/>
</dbReference>
<dbReference type="SUPFAM" id="SSF51055">
    <property type="entry name" value="Carbohydrate binding domain"/>
    <property type="match status" value="1"/>
</dbReference>
<proteinExistence type="inferred from homology"/>
<dbReference type="InterPro" id="IPR001579">
    <property type="entry name" value="Glyco_hydro_18_chit_AS"/>
</dbReference>
<evidence type="ECO:0000256" key="3">
    <source>
        <dbReference type="ARBA" id="ARBA00023024"/>
    </source>
</evidence>
<keyword evidence="12" id="KW-1185">Reference proteome</keyword>
<keyword evidence="6" id="KW-0624">Polysaccharide degradation</keyword>
<evidence type="ECO:0000256" key="5">
    <source>
        <dbReference type="ARBA" id="ARBA00023295"/>
    </source>
</evidence>
<dbReference type="Pfam" id="PF00704">
    <property type="entry name" value="Glyco_hydro_18"/>
    <property type="match status" value="1"/>
</dbReference>
<evidence type="ECO:0000259" key="10">
    <source>
        <dbReference type="PROSITE" id="PS51910"/>
    </source>
</evidence>
<name>A0ABY5LP71_9VIBR</name>
<protein>
    <submittedName>
        <fullName evidence="11">Glycosyl hydrolase family 18 protein</fullName>
    </submittedName>
</protein>
<gene>
    <name evidence="11" type="ORF">NP165_15055</name>
</gene>
<dbReference type="Gene3D" id="2.10.10.20">
    <property type="entry name" value="Carbohydrate-binding module superfamily 5/12"/>
    <property type="match status" value="1"/>
</dbReference>
<feature type="region of interest" description="Disordered" evidence="8">
    <location>
        <begin position="987"/>
        <end position="1020"/>
    </location>
</feature>
<dbReference type="EMBL" id="CP102097">
    <property type="protein sequence ID" value="UUM32877.1"/>
    <property type="molecule type" value="Genomic_DNA"/>
</dbReference>
<feature type="signal peptide" evidence="9">
    <location>
        <begin position="1"/>
        <end position="30"/>
    </location>
</feature>
<dbReference type="Gene3D" id="3.20.20.80">
    <property type="entry name" value="Glycosidases"/>
    <property type="match status" value="1"/>
</dbReference>
<dbReference type="Pfam" id="PF17957">
    <property type="entry name" value="Big_7"/>
    <property type="match status" value="2"/>
</dbReference>
<dbReference type="PROSITE" id="PS01095">
    <property type="entry name" value="GH18_1"/>
    <property type="match status" value="1"/>
</dbReference>
<evidence type="ECO:0000256" key="8">
    <source>
        <dbReference type="SAM" id="MobiDB-lite"/>
    </source>
</evidence>
<dbReference type="GO" id="GO:0016787">
    <property type="term" value="F:hydrolase activity"/>
    <property type="evidence" value="ECO:0007669"/>
    <property type="project" value="UniProtKB-KW"/>
</dbReference>
<dbReference type="InterPro" id="IPR009470">
    <property type="entry name" value="Chi_C"/>
</dbReference>
<reference evidence="11" key="1">
    <citation type="submission" date="2022-07" db="EMBL/GenBank/DDBJ databases">
        <title>Complete genome of Vibrio japonicus strain JCM 31412T and phylogenomic assessment of the Nereis clade of the genus Vibrio.</title>
        <authorList>
            <person name="Shlafstein M.D."/>
            <person name="Emsley S.A."/>
            <person name="Ushijima B."/>
            <person name="Videau P."/>
            <person name="Saw J.H."/>
        </authorList>
    </citation>
    <scope>NUCLEOTIDE SEQUENCE</scope>
    <source>
        <strain evidence="11">JCM 31412</strain>
    </source>
</reference>
<dbReference type="Gene3D" id="2.60.40.10">
    <property type="entry name" value="Immunoglobulins"/>
    <property type="match status" value="2"/>
</dbReference>
<keyword evidence="4" id="KW-0119">Carbohydrate metabolism</keyword>
<evidence type="ECO:0000256" key="9">
    <source>
        <dbReference type="SAM" id="SignalP"/>
    </source>
</evidence>
<dbReference type="InterPro" id="IPR050314">
    <property type="entry name" value="Glycosyl_Hydrlase_18"/>
</dbReference>
<evidence type="ECO:0000313" key="11">
    <source>
        <dbReference type="EMBL" id="UUM32877.1"/>
    </source>
</evidence>
<feature type="domain" description="GH18" evidence="10">
    <location>
        <begin position="330"/>
        <end position="815"/>
    </location>
</feature>
<dbReference type="PROSITE" id="PS51910">
    <property type="entry name" value="GH18_2"/>
    <property type="match status" value="1"/>
</dbReference>
<organism evidence="11 12">
    <name type="scientific">Vibrio japonicus</name>
    <dbReference type="NCBI Taxonomy" id="1824638"/>
    <lineage>
        <taxon>Bacteria</taxon>
        <taxon>Pseudomonadati</taxon>
        <taxon>Pseudomonadota</taxon>
        <taxon>Gammaproteobacteria</taxon>
        <taxon>Vibrionales</taxon>
        <taxon>Vibrionaceae</taxon>
        <taxon>Vibrio</taxon>
    </lineage>
</organism>
<dbReference type="InterPro" id="IPR036573">
    <property type="entry name" value="CBM_sf_5/12"/>
</dbReference>
<dbReference type="Pfam" id="PF02839">
    <property type="entry name" value="CBM_5_12"/>
    <property type="match status" value="1"/>
</dbReference>
<dbReference type="Proteomes" id="UP001058602">
    <property type="component" value="Chromosome 2"/>
</dbReference>
<keyword evidence="9" id="KW-0732">Signal</keyword>
<dbReference type="PROSITE" id="PS51257">
    <property type="entry name" value="PROKAR_LIPOPROTEIN"/>
    <property type="match status" value="1"/>
</dbReference>
<dbReference type="InterPro" id="IPR013783">
    <property type="entry name" value="Ig-like_fold"/>
</dbReference>
<keyword evidence="2 7" id="KW-0378">Hydrolase</keyword>
<dbReference type="InterPro" id="IPR001223">
    <property type="entry name" value="Glyco_hydro18_cat"/>
</dbReference>
<dbReference type="InterPro" id="IPR003610">
    <property type="entry name" value="CBM5/12"/>
</dbReference>
<dbReference type="PANTHER" id="PTHR11177:SF308">
    <property type="entry name" value="CHITINASE A"/>
    <property type="match status" value="1"/>
</dbReference>
<evidence type="ECO:0000256" key="6">
    <source>
        <dbReference type="ARBA" id="ARBA00023326"/>
    </source>
</evidence>
<keyword evidence="5 7" id="KW-0326">Glycosidase</keyword>
<feature type="compositionally biased region" description="Gly residues" evidence="8">
    <location>
        <begin position="992"/>
        <end position="1013"/>
    </location>
</feature>
<dbReference type="SMART" id="SM00636">
    <property type="entry name" value="Glyco_18"/>
    <property type="match status" value="1"/>
</dbReference>
<sequence length="1069" mass="113567">MRLQRAKTSKSVFTLSTLTASCLMAFNSYAAVDCSTLDPWKADTVYTGGAKVQHNGSVYQANYWTRNNNPEQSSGNYAEWKLLESCSTGGDTGGDTGTPTNAAPSVTLTSPSASEALVAGDVIVLAANASDTDGSVNRVEFLVNGVVVGQATSAPYSVVWTAEAGNQQVSAVAYDDKGLASEVSLVSLAVSDSTVPGNELPTVSVALSAASVDVGGVVTLTADAKDVDGTVEKVDFYVAGALVGTAATAPYTLNYTATKAGSLAVYARVTDNLGATSDSALVTLNVAGVDVPVTSNCRPDGLYQTEGVNVPYCSIYDEEGREKMGADHPRRVIGYFTSWRAGDDDQAAYLVKDIPWEQLTHINYAFVSIGSDGKVNVGDVNDPNNPATGKTWPGVEIDPALGFKGHFGALATYKKKHDVKTLISIGGWAETGGHFGANGDRVADGGFYTMTTNADGSINHAGIEKFATSAVEFIRKYQFDGVDVDYEYPTSMAGAGNPYDKEFMEPRRQYLWASYQELMKVLREKLDAASAEDGTHYMLTIASPSSGYLLRGMETFDVTKYLDYVNIMSYDLHGAWNDHVGHNAALFDTGKDSELAQWNVYGTAAYGGIGYLNTDWAYHYFRGSMPAGRINIGVPYYTRGWQGVTGGENGLWGRAALPNQAECQPGTGEGEKNNCGNGAIGIDNMWHDLDPQGKEMGAGSNPMWHAKNLEKGIWGSYAEAYGLNPATDPSDKLTGTYTRHYDSVAVAPWLWNAEKSVFLSTEDKESINVKADYVIDKEIGGIMFWELAGDYNCYVLDAAGNRTAIDTTEQACAAGNGEYHMGNTMTKAIYDKFKSATPYGNKVATGAIPTEAVDIAVSVGGFKVGDQNYPINPKITFTNNTGQAIPGGTEFQFDIPVSAPDNAKDQSGGGLKVIASGHTRPDNIGGLDGPLHRVAFSLPAWKDLPAGGTYELDMVYYLPISGPANYSVTVNGVEYAFKFEQPDLPVADLSGSTGGDTGSGNTDGGNTGGGDTGGTTDPGKVVTWVPGSTQVSNGTTVSYNGKCFLAKNSPGVWESPTQTNWFWEEVTCP</sequence>
<dbReference type="CDD" id="cd06548">
    <property type="entry name" value="GH18_chitinase"/>
    <property type="match status" value="1"/>
</dbReference>
<dbReference type="Pfam" id="PF06483">
    <property type="entry name" value="ChiC"/>
    <property type="match status" value="1"/>
</dbReference>